<comment type="caution">
    <text evidence="1">The sequence shown here is derived from an EMBL/GenBank/DDBJ whole genome shotgun (WGS) entry which is preliminary data.</text>
</comment>
<dbReference type="AlphaFoldDB" id="A0A5A7QDZ7"/>
<evidence type="ECO:0000313" key="2">
    <source>
        <dbReference type="Proteomes" id="UP000325081"/>
    </source>
</evidence>
<sequence>MSLNHNPSPVSLCLKSGHLGFCLPNLLSHHLFGFSTKFFQESSPFAPSTRFSALPTPSPPCDSLGLKNITSNSNFASPSKTQSGARSTQSPFPESLCLKSGLRLNMIRIVRLIVRLLSNRTRDPIALARNSLFHIALDKIEILGHEMELSVTVGEDESRGAHSQLPRNENTILLLNVKGHDLSQIAFEHNGDQQSVTPVATILRNQNRGQAIPIGAGLEMDRGFHAADQIHGVGDPRLERNLYRPRPVDRRTSPFLDRRRKARIGGLLGSEILCHLLG</sequence>
<name>A0A5A7QDZ7_STRAF</name>
<reference evidence="2" key="1">
    <citation type="journal article" date="2019" name="Curr. Biol.">
        <title>Genome Sequence of Striga asiatica Provides Insight into the Evolution of Plant Parasitism.</title>
        <authorList>
            <person name="Yoshida S."/>
            <person name="Kim S."/>
            <person name="Wafula E.K."/>
            <person name="Tanskanen J."/>
            <person name="Kim Y.M."/>
            <person name="Honaas L."/>
            <person name="Yang Z."/>
            <person name="Spallek T."/>
            <person name="Conn C.E."/>
            <person name="Ichihashi Y."/>
            <person name="Cheong K."/>
            <person name="Cui S."/>
            <person name="Der J.P."/>
            <person name="Gundlach H."/>
            <person name="Jiao Y."/>
            <person name="Hori C."/>
            <person name="Ishida J.K."/>
            <person name="Kasahara H."/>
            <person name="Kiba T."/>
            <person name="Kim M.S."/>
            <person name="Koo N."/>
            <person name="Laohavisit A."/>
            <person name="Lee Y.H."/>
            <person name="Lumba S."/>
            <person name="McCourt P."/>
            <person name="Mortimer J.C."/>
            <person name="Mutuku J.M."/>
            <person name="Nomura T."/>
            <person name="Sasaki-Sekimoto Y."/>
            <person name="Seto Y."/>
            <person name="Wang Y."/>
            <person name="Wakatake T."/>
            <person name="Sakakibara H."/>
            <person name="Demura T."/>
            <person name="Yamaguchi S."/>
            <person name="Yoneyama K."/>
            <person name="Manabe R.I."/>
            <person name="Nelson D.C."/>
            <person name="Schulman A.H."/>
            <person name="Timko M.P."/>
            <person name="dePamphilis C.W."/>
            <person name="Choi D."/>
            <person name="Shirasu K."/>
        </authorList>
    </citation>
    <scope>NUCLEOTIDE SEQUENCE [LARGE SCALE GENOMIC DNA]</scope>
    <source>
        <strain evidence="2">cv. UVA1</strain>
    </source>
</reference>
<accession>A0A5A7QDZ7</accession>
<dbReference type="GO" id="GO:0016787">
    <property type="term" value="F:hydrolase activity"/>
    <property type="evidence" value="ECO:0007669"/>
    <property type="project" value="UniProtKB-KW"/>
</dbReference>
<keyword evidence="1" id="KW-0378">Hydrolase</keyword>
<dbReference type="EMBL" id="BKCP01006626">
    <property type="protein sequence ID" value="GER43479.1"/>
    <property type="molecule type" value="Genomic_DNA"/>
</dbReference>
<gene>
    <name evidence="1" type="ORF">STAS_20334</name>
</gene>
<organism evidence="1 2">
    <name type="scientific">Striga asiatica</name>
    <name type="common">Asiatic witchweed</name>
    <name type="synonym">Buchnera asiatica</name>
    <dbReference type="NCBI Taxonomy" id="4170"/>
    <lineage>
        <taxon>Eukaryota</taxon>
        <taxon>Viridiplantae</taxon>
        <taxon>Streptophyta</taxon>
        <taxon>Embryophyta</taxon>
        <taxon>Tracheophyta</taxon>
        <taxon>Spermatophyta</taxon>
        <taxon>Magnoliopsida</taxon>
        <taxon>eudicotyledons</taxon>
        <taxon>Gunneridae</taxon>
        <taxon>Pentapetalae</taxon>
        <taxon>asterids</taxon>
        <taxon>lamiids</taxon>
        <taxon>Lamiales</taxon>
        <taxon>Orobanchaceae</taxon>
        <taxon>Buchnereae</taxon>
        <taxon>Striga</taxon>
    </lineage>
</organism>
<dbReference type="Proteomes" id="UP000325081">
    <property type="component" value="Unassembled WGS sequence"/>
</dbReference>
<evidence type="ECO:0000313" key="1">
    <source>
        <dbReference type="EMBL" id="GER43479.1"/>
    </source>
</evidence>
<proteinExistence type="predicted"/>
<protein>
    <submittedName>
        <fullName evidence="1">GDSL-like Lipase/Acylhydrolase superfamily protein</fullName>
    </submittedName>
</protein>
<keyword evidence="2" id="KW-1185">Reference proteome</keyword>